<dbReference type="PANTHER" id="PTHR11265:SF0">
    <property type="entry name" value="12S RRNA N4-METHYLCYTIDINE METHYLTRANSFERASE"/>
    <property type="match status" value="1"/>
</dbReference>
<keyword evidence="9" id="KW-1185">Reference proteome</keyword>
<dbReference type="HAMAP" id="MF_01007">
    <property type="entry name" value="16SrRNA_methyltr_H"/>
    <property type="match status" value="1"/>
</dbReference>
<dbReference type="RefSeq" id="WP_114582745.1">
    <property type="nucleotide sequence ID" value="NZ_QPMH01000013.1"/>
</dbReference>
<dbReference type="InterPro" id="IPR002903">
    <property type="entry name" value="RsmH"/>
</dbReference>
<dbReference type="PIRSF" id="PIRSF004486">
    <property type="entry name" value="MraW"/>
    <property type="match status" value="1"/>
</dbReference>
<feature type="binding site" evidence="6">
    <location>
        <position position="115"/>
    </location>
    <ligand>
        <name>S-adenosyl-L-methionine</name>
        <dbReference type="ChEBI" id="CHEBI:59789"/>
    </ligand>
</feature>
<dbReference type="Pfam" id="PF01795">
    <property type="entry name" value="Methyltransf_5"/>
    <property type="match status" value="1"/>
</dbReference>
<comment type="subcellular location">
    <subcellularLocation>
        <location evidence="6">Cytoplasm</location>
    </subcellularLocation>
</comment>
<dbReference type="InterPro" id="IPR029063">
    <property type="entry name" value="SAM-dependent_MTases_sf"/>
</dbReference>
<evidence type="ECO:0000313" key="9">
    <source>
        <dbReference type="Proteomes" id="UP000253941"/>
    </source>
</evidence>
<accession>A0A369T7I0</accession>
<dbReference type="SUPFAM" id="SSF53335">
    <property type="entry name" value="S-adenosyl-L-methionine-dependent methyltransferases"/>
    <property type="match status" value="1"/>
</dbReference>
<dbReference type="GO" id="GO:0071424">
    <property type="term" value="F:rRNA (cytosine-N4-)-methyltransferase activity"/>
    <property type="evidence" value="ECO:0007669"/>
    <property type="project" value="UniProtKB-UniRule"/>
</dbReference>
<keyword evidence="5 6" id="KW-0949">S-adenosyl-L-methionine</keyword>
<dbReference type="EMBL" id="QPMH01000013">
    <property type="protein sequence ID" value="RDD61283.1"/>
    <property type="molecule type" value="Genomic_DNA"/>
</dbReference>
<keyword evidence="4 6" id="KW-0808">Transferase</keyword>
<gene>
    <name evidence="6" type="primary">rsmH</name>
    <name evidence="8" type="ORF">DRB17_13505</name>
</gene>
<dbReference type="GO" id="GO:0005737">
    <property type="term" value="C:cytoplasm"/>
    <property type="evidence" value="ECO:0007669"/>
    <property type="project" value="UniProtKB-SubCell"/>
</dbReference>
<organism evidence="8 9">
    <name type="scientific">Ferruginivarius sediminum</name>
    <dbReference type="NCBI Taxonomy" id="2661937"/>
    <lineage>
        <taxon>Bacteria</taxon>
        <taxon>Pseudomonadati</taxon>
        <taxon>Pseudomonadota</taxon>
        <taxon>Alphaproteobacteria</taxon>
        <taxon>Rhodospirillales</taxon>
        <taxon>Rhodospirillaceae</taxon>
        <taxon>Ferruginivarius</taxon>
    </lineage>
</organism>
<evidence type="ECO:0000256" key="3">
    <source>
        <dbReference type="ARBA" id="ARBA00022603"/>
    </source>
</evidence>
<comment type="catalytic activity">
    <reaction evidence="6">
        <text>cytidine(1402) in 16S rRNA + S-adenosyl-L-methionine = N(4)-methylcytidine(1402) in 16S rRNA + S-adenosyl-L-homocysteine + H(+)</text>
        <dbReference type="Rhea" id="RHEA:42928"/>
        <dbReference type="Rhea" id="RHEA-COMP:10286"/>
        <dbReference type="Rhea" id="RHEA-COMP:10287"/>
        <dbReference type="ChEBI" id="CHEBI:15378"/>
        <dbReference type="ChEBI" id="CHEBI:57856"/>
        <dbReference type="ChEBI" id="CHEBI:59789"/>
        <dbReference type="ChEBI" id="CHEBI:74506"/>
        <dbReference type="ChEBI" id="CHEBI:82748"/>
        <dbReference type="EC" id="2.1.1.199"/>
    </reaction>
</comment>
<comment type="function">
    <text evidence="6">Specifically methylates the N4 position of cytidine in position 1402 (C1402) of 16S rRNA.</text>
</comment>
<feature type="binding site" evidence="6">
    <location>
        <position position="60"/>
    </location>
    <ligand>
        <name>S-adenosyl-L-methionine</name>
        <dbReference type="ChEBI" id="CHEBI:59789"/>
    </ligand>
</feature>
<protein>
    <recommendedName>
        <fullName evidence="6">Ribosomal RNA small subunit methyltransferase H</fullName>
        <ecNumber evidence="6">2.1.1.199</ecNumber>
    </recommendedName>
    <alternativeName>
        <fullName evidence="6">16S rRNA m(4)C1402 methyltransferase</fullName>
    </alternativeName>
    <alternativeName>
        <fullName evidence="6">rRNA (cytosine-N(4)-)-methyltransferase RsmH</fullName>
    </alternativeName>
</protein>
<dbReference type="AlphaFoldDB" id="A0A369T7I0"/>
<dbReference type="InterPro" id="IPR023397">
    <property type="entry name" value="SAM-dep_MeTrfase_MraW_recog"/>
</dbReference>
<feature type="binding site" evidence="6">
    <location>
        <position position="87"/>
    </location>
    <ligand>
        <name>S-adenosyl-L-methionine</name>
        <dbReference type="ChEBI" id="CHEBI:59789"/>
    </ligand>
</feature>
<proteinExistence type="inferred from homology"/>
<dbReference type="Proteomes" id="UP000253941">
    <property type="component" value="Unassembled WGS sequence"/>
</dbReference>
<evidence type="ECO:0000256" key="7">
    <source>
        <dbReference type="SAM" id="MobiDB-lite"/>
    </source>
</evidence>
<feature type="region of interest" description="Disordered" evidence="7">
    <location>
        <begin position="264"/>
        <end position="334"/>
    </location>
</feature>
<name>A0A369T7I0_9PROT</name>
<dbReference type="PANTHER" id="PTHR11265">
    <property type="entry name" value="S-ADENOSYL-METHYLTRANSFERASE MRAW"/>
    <property type="match status" value="1"/>
</dbReference>
<comment type="caution">
    <text evidence="8">The sequence shown here is derived from an EMBL/GenBank/DDBJ whole genome shotgun (WGS) entry which is preliminary data.</text>
</comment>
<comment type="similarity">
    <text evidence="1 6">Belongs to the methyltransferase superfamily. RsmH family.</text>
</comment>
<dbReference type="NCBIfam" id="TIGR00006">
    <property type="entry name" value="16S rRNA (cytosine(1402)-N(4))-methyltransferase RsmH"/>
    <property type="match status" value="1"/>
</dbReference>
<reference evidence="8 9" key="1">
    <citation type="submission" date="2018-07" db="EMBL/GenBank/DDBJ databases">
        <title>Venubactetium sediminum gen. nov., sp. nov., isolated from a marine solar saltern.</title>
        <authorList>
            <person name="Wang S."/>
        </authorList>
    </citation>
    <scope>NUCLEOTIDE SEQUENCE [LARGE SCALE GENOMIC DNA]</scope>
    <source>
        <strain evidence="8 9">WD2A32</strain>
    </source>
</reference>
<evidence type="ECO:0000313" key="8">
    <source>
        <dbReference type="EMBL" id="RDD61283.1"/>
    </source>
</evidence>
<dbReference type="SUPFAM" id="SSF81799">
    <property type="entry name" value="Putative methyltransferase TM0872, insert domain"/>
    <property type="match status" value="1"/>
</dbReference>
<keyword evidence="2 6" id="KW-0698">rRNA processing</keyword>
<dbReference type="Gene3D" id="3.40.50.150">
    <property type="entry name" value="Vaccinia Virus protein VP39"/>
    <property type="match status" value="1"/>
</dbReference>
<sequence>MTAASHNPTQPGGHVPVMLEQVLEALAPRDGGIYVDATFGVGGYSEAILNAADCRVWGIDRDPAAVARGAGMARRHAGRLQVVEGRFGDLDSTLAAHDALPVDGIAFDLGVSSPQLDEAERGFSFRFDSPLDMRMGRDGPTAADVVNDLDERELAGIIRDFGEEKKARRVAHAIVEARAKEPITRTGALAEVVRGAVGRGKSKTQDIDPATRTFQALRIYVNDEIGEIERGLRAAERALKPGGRLAVVAFHSLEDRAVKQFLRTRSGDVPRASRHSPLPEAGGQPAPTFRVLHRQARKPDADEVANNPRARSARLRAAERTDAPAWAHATGGRA</sequence>
<evidence type="ECO:0000256" key="5">
    <source>
        <dbReference type="ARBA" id="ARBA00022691"/>
    </source>
</evidence>
<dbReference type="Gene3D" id="1.10.150.170">
    <property type="entry name" value="Putative methyltransferase TM0872, insert domain"/>
    <property type="match status" value="1"/>
</dbReference>
<dbReference type="GO" id="GO:0070475">
    <property type="term" value="P:rRNA base methylation"/>
    <property type="evidence" value="ECO:0007669"/>
    <property type="project" value="UniProtKB-UniRule"/>
</dbReference>
<feature type="binding site" evidence="6">
    <location>
        <position position="108"/>
    </location>
    <ligand>
        <name>S-adenosyl-L-methionine</name>
        <dbReference type="ChEBI" id="CHEBI:59789"/>
    </ligand>
</feature>
<evidence type="ECO:0000256" key="1">
    <source>
        <dbReference type="ARBA" id="ARBA00010396"/>
    </source>
</evidence>
<dbReference type="EC" id="2.1.1.199" evidence="6"/>
<keyword evidence="6" id="KW-0963">Cytoplasm</keyword>
<evidence type="ECO:0000256" key="6">
    <source>
        <dbReference type="HAMAP-Rule" id="MF_01007"/>
    </source>
</evidence>
<dbReference type="FunFam" id="1.10.150.170:FF:000003">
    <property type="entry name" value="Ribosomal RNA small subunit methyltransferase H"/>
    <property type="match status" value="1"/>
</dbReference>
<evidence type="ECO:0000256" key="4">
    <source>
        <dbReference type="ARBA" id="ARBA00022679"/>
    </source>
</evidence>
<evidence type="ECO:0000256" key="2">
    <source>
        <dbReference type="ARBA" id="ARBA00022552"/>
    </source>
</evidence>
<keyword evidence="3 6" id="KW-0489">Methyltransferase</keyword>
<feature type="binding site" evidence="6">
    <location>
        <begin position="42"/>
        <end position="44"/>
    </location>
    <ligand>
        <name>S-adenosyl-L-methionine</name>
        <dbReference type="ChEBI" id="CHEBI:59789"/>
    </ligand>
</feature>